<dbReference type="RefSeq" id="WP_069708263.1">
    <property type="nucleotide sequence ID" value="NZ_CP017075.1"/>
</dbReference>
<organism evidence="1 2">
    <name type="scientific">Novosphingobium resinovorum</name>
    <dbReference type="NCBI Taxonomy" id="158500"/>
    <lineage>
        <taxon>Bacteria</taxon>
        <taxon>Pseudomonadati</taxon>
        <taxon>Pseudomonadota</taxon>
        <taxon>Alphaproteobacteria</taxon>
        <taxon>Sphingomonadales</taxon>
        <taxon>Sphingomonadaceae</taxon>
        <taxon>Novosphingobium</taxon>
    </lineage>
</organism>
<dbReference type="OrthoDB" id="7510878at2"/>
<sequence>MKIPRLRTRNGRFLRKLVPTPADQHCWLIWSIKWHMWHRRGSTGGASGYTRDIAEAGLFPFSKASAYHDGIVNEAFHASEKVDLVSMRMEDVRRLLTGLEQKRDAAQAVAA</sequence>
<dbReference type="EMBL" id="CP017075">
    <property type="protein sequence ID" value="AOR77195.1"/>
    <property type="molecule type" value="Genomic_DNA"/>
</dbReference>
<dbReference type="KEGG" id="nre:BES08_10870"/>
<evidence type="ECO:0000313" key="2">
    <source>
        <dbReference type="Proteomes" id="UP000094626"/>
    </source>
</evidence>
<evidence type="ECO:0000313" key="1">
    <source>
        <dbReference type="EMBL" id="AOR77195.1"/>
    </source>
</evidence>
<protein>
    <submittedName>
        <fullName evidence="1">Uncharacterized protein</fullName>
    </submittedName>
</protein>
<proteinExistence type="predicted"/>
<dbReference type="Proteomes" id="UP000094626">
    <property type="component" value="Chromosome"/>
</dbReference>
<gene>
    <name evidence="1" type="ORF">BES08_10870</name>
</gene>
<name>A0A1D8A512_9SPHN</name>
<accession>A0A1D8A512</accession>
<reference evidence="2" key="1">
    <citation type="journal article" date="2017" name="J. Biotechnol.">
        <title>Complete genome sequence of Novosphingobium resinovorum SA1, a versatile xenobiotic-degrading bacterium capable of utilizing sulfanilic acid.</title>
        <authorList>
            <person name="Hegedus B."/>
            <person name="Kos P.B."/>
            <person name="Balint B."/>
            <person name="Maroti G."/>
            <person name="Gan H.M."/>
            <person name="Perei K."/>
            <person name="Rakhely G."/>
        </authorList>
    </citation>
    <scope>NUCLEOTIDE SEQUENCE [LARGE SCALE GENOMIC DNA]</scope>
    <source>
        <strain evidence="2">SA1</strain>
    </source>
</reference>
<keyword evidence="2" id="KW-1185">Reference proteome</keyword>
<dbReference type="AlphaFoldDB" id="A0A1D8A512"/>